<feature type="binding site" evidence="8">
    <location>
        <position position="79"/>
    </location>
    <ligand>
        <name>Zn(2+)</name>
        <dbReference type="ChEBI" id="CHEBI:29105"/>
        <note>catalytic</note>
    </ligand>
</feature>
<comment type="caution">
    <text evidence="10">The sequence shown here is derived from an EMBL/GenBank/DDBJ whole genome shotgun (WGS) entry which is preliminary data.</text>
</comment>
<evidence type="ECO:0000256" key="1">
    <source>
        <dbReference type="ARBA" id="ARBA00010669"/>
    </source>
</evidence>
<organism evidence="10 11">
    <name type="scientific">Candidatus Ornithomonoglobus merdipullorum</name>
    <dbReference type="NCBI Taxonomy" id="2840895"/>
    <lineage>
        <taxon>Bacteria</taxon>
        <taxon>Bacillati</taxon>
        <taxon>Bacillota</taxon>
        <taxon>Clostridia</taxon>
        <taxon>Candidatus Ornithomonoglobus</taxon>
    </lineage>
</organism>
<comment type="cofactor">
    <cofactor evidence="8">
        <name>Zn(2+)</name>
        <dbReference type="ChEBI" id="CHEBI:29105"/>
    </cofactor>
    <text evidence="8">Binds 1 zinc ion per subunit.</text>
</comment>
<comment type="function">
    <text evidence="8">Catalyzes the deamination of adenosine to inosine at the wobble position 34 of tRNA(Arg2).</text>
</comment>
<comment type="similarity">
    <text evidence="1">Belongs to the cytidine and deoxycytidylate deaminase family. ADAT2 subfamily.</text>
</comment>
<dbReference type="GO" id="GO:0002100">
    <property type="term" value="P:tRNA wobble adenosine to inosine editing"/>
    <property type="evidence" value="ECO:0007669"/>
    <property type="project" value="UniProtKB-UniRule"/>
</dbReference>
<comment type="catalytic activity">
    <reaction evidence="7 8">
        <text>adenosine(34) in tRNA + H2O + H(+) = inosine(34) in tRNA + NH4(+)</text>
        <dbReference type="Rhea" id="RHEA:43168"/>
        <dbReference type="Rhea" id="RHEA-COMP:10373"/>
        <dbReference type="Rhea" id="RHEA-COMP:10374"/>
        <dbReference type="ChEBI" id="CHEBI:15377"/>
        <dbReference type="ChEBI" id="CHEBI:15378"/>
        <dbReference type="ChEBI" id="CHEBI:28938"/>
        <dbReference type="ChEBI" id="CHEBI:74411"/>
        <dbReference type="ChEBI" id="CHEBI:82852"/>
        <dbReference type="EC" id="3.5.4.33"/>
    </reaction>
</comment>
<evidence type="ECO:0000256" key="3">
    <source>
        <dbReference type="ARBA" id="ARBA00022694"/>
    </source>
</evidence>
<feature type="active site" description="Proton donor" evidence="8">
    <location>
        <position position="48"/>
    </location>
</feature>
<evidence type="ECO:0000256" key="8">
    <source>
        <dbReference type="HAMAP-Rule" id="MF_00972"/>
    </source>
</evidence>
<evidence type="ECO:0000313" key="10">
    <source>
        <dbReference type="EMBL" id="HIU58159.1"/>
    </source>
</evidence>
<dbReference type="InterPro" id="IPR028883">
    <property type="entry name" value="tRNA_aden_deaminase"/>
</dbReference>
<dbReference type="EMBL" id="DVNB01000102">
    <property type="protein sequence ID" value="HIU58159.1"/>
    <property type="molecule type" value="Genomic_DNA"/>
</dbReference>
<dbReference type="SUPFAM" id="SSF53927">
    <property type="entry name" value="Cytidine deaminase-like"/>
    <property type="match status" value="1"/>
</dbReference>
<keyword evidence="5 8" id="KW-0378">Hydrolase</keyword>
<feature type="domain" description="CMP/dCMP-type deaminase" evidence="9">
    <location>
        <begin position="1"/>
        <end position="113"/>
    </location>
</feature>
<dbReference type="CDD" id="cd01285">
    <property type="entry name" value="nucleoside_deaminase"/>
    <property type="match status" value="1"/>
</dbReference>
<evidence type="ECO:0000256" key="7">
    <source>
        <dbReference type="ARBA" id="ARBA00048045"/>
    </source>
</evidence>
<dbReference type="FunFam" id="3.40.140.10:FF:000005">
    <property type="entry name" value="tRNA-specific adenosine deaminase"/>
    <property type="match status" value="1"/>
</dbReference>
<keyword evidence="6 8" id="KW-0862">Zinc</keyword>
<accession>A0A9D1SF65</accession>
<keyword evidence="4 8" id="KW-0479">Metal-binding</keyword>
<dbReference type="PROSITE" id="PS51747">
    <property type="entry name" value="CYT_DCMP_DEAMINASES_2"/>
    <property type="match status" value="1"/>
</dbReference>
<dbReference type="EC" id="3.5.4.33" evidence="8"/>
<reference evidence="10" key="1">
    <citation type="submission" date="2020-10" db="EMBL/GenBank/DDBJ databases">
        <authorList>
            <person name="Gilroy R."/>
        </authorList>
    </citation>
    <scope>NUCLEOTIDE SEQUENCE</scope>
    <source>
        <strain evidence="10">USAMLcec3-3695</strain>
    </source>
</reference>
<protein>
    <recommendedName>
        <fullName evidence="8">tRNA-specific adenosine deaminase</fullName>
        <ecNumber evidence="8">3.5.4.33</ecNumber>
    </recommendedName>
</protein>
<evidence type="ECO:0000256" key="4">
    <source>
        <dbReference type="ARBA" id="ARBA00022723"/>
    </source>
</evidence>
<dbReference type="InterPro" id="IPR016192">
    <property type="entry name" value="APOBEC/CMP_deaminase_Zn-bd"/>
</dbReference>
<dbReference type="Proteomes" id="UP000824109">
    <property type="component" value="Unassembled WGS sequence"/>
</dbReference>
<reference evidence="10" key="2">
    <citation type="journal article" date="2021" name="PeerJ">
        <title>Extensive microbial diversity within the chicken gut microbiome revealed by metagenomics and culture.</title>
        <authorList>
            <person name="Gilroy R."/>
            <person name="Ravi A."/>
            <person name="Getino M."/>
            <person name="Pursley I."/>
            <person name="Horton D.L."/>
            <person name="Alikhan N.F."/>
            <person name="Baker D."/>
            <person name="Gharbi K."/>
            <person name="Hall N."/>
            <person name="Watson M."/>
            <person name="Adriaenssens E.M."/>
            <person name="Foster-Nyarko E."/>
            <person name="Jarju S."/>
            <person name="Secka A."/>
            <person name="Antonio M."/>
            <person name="Oren A."/>
            <person name="Chaudhuri R.R."/>
            <person name="La Ragione R."/>
            <person name="Hildebrand F."/>
            <person name="Pallen M.J."/>
        </authorList>
    </citation>
    <scope>NUCLEOTIDE SEQUENCE</scope>
    <source>
        <strain evidence="10">USAMLcec3-3695</strain>
    </source>
</reference>
<evidence type="ECO:0000313" key="11">
    <source>
        <dbReference type="Proteomes" id="UP000824109"/>
    </source>
</evidence>
<proteinExistence type="inferred from homology"/>
<evidence type="ECO:0000256" key="5">
    <source>
        <dbReference type="ARBA" id="ARBA00022801"/>
    </source>
</evidence>
<gene>
    <name evidence="8" type="primary">tadA</name>
    <name evidence="10" type="ORF">IAA61_10195</name>
</gene>
<feature type="binding site" evidence="8">
    <location>
        <position position="76"/>
    </location>
    <ligand>
        <name>Zn(2+)</name>
        <dbReference type="ChEBI" id="CHEBI:29105"/>
        <note>catalytic</note>
    </ligand>
</feature>
<evidence type="ECO:0000256" key="2">
    <source>
        <dbReference type="ARBA" id="ARBA00011738"/>
    </source>
</evidence>
<comment type="subunit">
    <text evidence="2 8">Homodimer.</text>
</comment>
<dbReference type="InterPro" id="IPR002125">
    <property type="entry name" value="CMP_dCMP_dom"/>
</dbReference>
<name>A0A9D1SF65_9FIRM</name>
<evidence type="ECO:0000259" key="9">
    <source>
        <dbReference type="PROSITE" id="PS51747"/>
    </source>
</evidence>
<dbReference type="PANTHER" id="PTHR11079">
    <property type="entry name" value="CYTOSINE DEAMINASE FAMILY MEMBER"/>
    <property type="match status" value="1"/>
</dbReference>
<dbReference type="HAMAP" id="MF_00972">
    <property type="entry name" value="tRNA_aden_deaminase"/>
    <property type="match status" value="1"/>
</dbReference>
<dbReference type="PROSITE" id="PS00903">
    <property type="entry name" value="CYT_DCMP_DEAMINASES_1"/>
    <property type="match status" value="1"/>
</dbReference>
<dbReference type="AlphaFoldDB" id="A0A9D1SF65"/>
<dbReference type="PANTHER" id="PTHR11079:SF202">
    <property type="entry name" value="TRNA-SPECIFIC ADENOSINE DEAMINASE"/>
    <property type="match status" value="1"/>
</dbReference>
<dbReference type="Pfam" id="PF14437">
    <property type="entry name" value="MafB19-deam"/>
    <property type="match status" value="1"/>
</dbReference>
<dbReference type="InterPro" id="IPR016193">
    <property type="entry name" value="Cytidine_deaminase-like"/>
</dbReference>
<dbReference type="GO" id="GO:0008270">
    <property type="term" value="F:zinc ion binding"/>
    <property type="evidence" value="ECO:0007669"/>
    <property type="project" value="UniProtKB-UniRule"/>
</dbReference>
<feature type="binding site" evidence="8">
    <location>
        <position position="46"/>
    </location>
    <ligand>
        <name>Zn(2+)</name>
        <dbReference type="ChEBI" id="CHEBI:29105"/>
        <note>catalytic</note>
    </ligand>
</feature>
<dbReference type="InterPro" id="IPR058535">
    <property type="entry name" value="MafB19-deam"/>
</dbReference>
<dbReference type="Gene3D" id="3.40.140.10">
    <property type="entry name" value="Cytidine Deaminase, domain 2"/>
    <property type="match status" value="1"/>
</dbReference>
<keyword evidence="3 8" id="KW-0819">tRNA processing</keyword>
<dbReference type="GO" id="GO:0052717">
    <property type="term" value="F:tRNA-specific adenosine-34 deaminase activity"/>
    <property type="evidence" value="ECO:0007669"/>
    <property type="project" value="UniProtKB-UniRule"/>
</dbReference>
<evidence type="ECO:0000256" key="6">
    <source>
        <dbReference type="ARBA" id="ARBA00022833"/>
    </source>
</evidence>
<sequence length="147" mass="16284">MREALRQAKKAAALGEMPVGAVVVRGDEIISRGYNRRETKKNALLHAEITAIERACKKLGGWRLPGCELYVTLEPCPMCAGAVLNSRIEHVWYGTDDPKSGCAGSVINLLDMNLCNYRTAVTGGILREECAAIIKDFFRELRMRSSR</sequence>